<protein>
    <recommendedName>
        <fullName evidence="6">Sodium/calcium exchanger membrane region domain-containing protein</fullName>
    </recommendedName>
</protein>
<evidence type="ECO:0000256" key="5">
    <source>
        <dbReference type="SAM" id="Phobius"/>
    </source>
</evidence>
<reference evidence="7 8" key="1">
    <citation type="journal article" date="2016" name="Nat. Commun.">
        <title>Thousands of microbial genomes shed light on interconnected biogeochemical processes in an aquifer system.</title>
        <authorList>
            <person name="Anantharaman K."/>
            <person name="Brown C.T."/>
            <person name="Hug L.A."/>
            <person name="Sharon I."/>
            <person name="Castelle C.J."/>
            <person name="Probst A.J."/>
            <person name="Thomas B.C."/>
            <person name="Singh A."/>
            <person name="Wilkins M.J."/>
            <person name="Karaoz U."/>
            <person name="Brodie E.L."/>
            <person name="Williams K.H."/>
            <person name="Hubbard S.S."/>
            <person name="Banfield J.F."/>
        </authorList>
    </citation>
    <scope>NUCLEOTIDE SEQUENCE [LARGE SCALE GENOMIC DNA]</scope>
</reference>
<keyword evidence="2 5" id="KW-0812">Transmembrane</keyword>
<dbReference type="GO" id="GO:0008273">
    <property type="term" value="F:calcium, potassium:sodium antiporter activity"/>
    <property type="evidence" value="ECO:0007669"/>
    <property type="project" value="TreeGrafter"/>
</dbReference>
<comment type="subcellular location">
    <subcellularLocation>
        <location evidence="1">Membrane</location>
        <topology evidence="1">Multi-pass membrane protein</topology>
    </subcellularLocation>
</comment>
<accession>A0A1F5C8M7</accession>
<dbReference type="GO" id="GO:0006874">
    <property type="term" value="P:intracellular calcium ion homeostasis"/>
    <property type="evidence" value="ECO:0007669"/>
    <property type="project" value="TreeGrafter"/>
</dbReference>
<evidence type="ECO:0000313" key="8">
    <source>
        <dbReference type="Proteomes" id="UP000177947"/>
    </source>
</evidence>
<sequence length="288" mass="31345">MARFLEVSEYVLAFVLMAVVTSLPEFFVGISSALSDKPQISLGNIIGANIINVTLAVALVAIFARAIKITSDESQRSSFVAAAIAMSPVIFILDGIISRTDGIILVSLFLIYIVYLIKKSRKDYKIYNSVSRDVKDLKDFFGNMGKFIAGLIVIFGSSAIIIWSVTNIAITLNFSLFIVGLILVAIGTTLPEITFGIRSVLSGKDSMAFGNVLGSTVANSALILGVVAILSPIHINNFKIVFSSLAMMSLSLITFALMVRYKKAITYKHGIILIFFYIIFLGLEFLLK</sequence>
<feature type="transmembrane region" description="Helical" evidence="5">
    <location>
        <begin position="209"/>
        <end position="234"/>
    </location>
</feature>
<dbReference type="InterPro" id="IPR004837">
    <property type="entry name" value="NaCa_Exmemb"/>
</dbReference>
<dbReference type="Pfam" id="PF01699">
    <property type="entry name" value="Na_Ca_ex"/>
    <property type="match status" value="2"/>
</dbReference>
<proteinExistence type="predicted"/>
<dbReference type="EMBL" id="MEYQ01000012">
    <property type="protein sequence ID" value="OGD39235.1"/>
    <property type="molecule type" value="Genomic_DNA"/>
</dbReference>
<feature type="transmembrane region" description="Helical" evidence="5">
    <location>
        <begin position="46"/>
        <end position="67"/>
    </location>
</feature>
<dbReference type="PANTHER" id="PTHR10846">
    <property type="entry name" value="SODIUM/POTASSIUM/CALCIUM EXCHANGER"/>
    <property type="match status" value="1"/>
</dbReference>
<feature type="transmembrane region" description="Helical" evidence="5">
    <location>
        <begin position="12"/>
        <end position="34"/>
    </location>
</feature>
<feature type="transmembrane region" description="Helical" evidence="5">
    <location>
        <begin position="176"/>
        <end position="197"/>
    </location>
</feature>
<dbReference type="GO" id="GO:0005886">
    <property type="term" value="C:plasma membrane"/>
    <property type="evidence" value="ECO:0007669"/>
    <property type="project" value="TreeGrafter"/>
</dbReference>
<dbReference type="PANTHER" id="PTHR10846:SF8">
    <property type="entry name" value="INNER MEMBRANE PROTEIN YRBG"/>
    <property type="match status" value="1"/>
</dbReference>
<feature type="transmembrane region" description="Helical" evidence="5">
    <location>
        <begin position="147"/>
        <end position="170"/>
    </location>
</feature>
<feature type="transmembrane region" description="Helical" evidence="5">
    <location>
        <begin position="271"/>
        <end position="287"/>
    </location>
</feature>
<organism evidence="7 8">
    <name type="scientific">Candidatus Azambacteria bacterium RIFCSPLOWO2_01_FULL_37_9</name>
    <dbReference type="NCBI Taxonomy" id="1797297"/>
    <lineage>
        <taxon>Bacteria</taxon>
        <taxon>Candidatus Azamiibacteriota</taxon>
    </lineage>
</organism>
<evidence type="ECO:0000259" key="6">
    <source>
        <dbReference type="Pfam" id="PF01699"/>
    </source>
</evidence>
<feature type="transmembrane region" description="Helical" evidence="5">
    <location>
        <begin position="102"/>
        <end position="117"/>
    </location>
</feature>
<gene>
    <name evidence="7" type="ORF">A2907_02710</name>
</gene>
<evidence type="ECO:0000256" key="4">
    <source>
        <dbReference type="ARBA" id="ARBA00023136"/>
    </source>
</evidence>
<evidence type="ECO:0000313" key="7">
    <source>
        <dbReference type="EMBL" id="OGD39235.1"/>
    </source>
</evidence>
<dbReference type="AlphaFoldDB" id="A0A1F5C8M7"/>
<name>A0A1F5C8M7_9BACT</name>
<feature type="transmembrane region" description="Helical" evidence="5">
    <location>
        <begin position="79"/>
        <end position="96"/>
    </location>
</feature>
<evidence type="ECO:0000256" key="1">
    <source>
        <dbReference type="ARBA" id="ARBA00004141"/>
    </source>
</evidence>
<feature type="domain" description="Sodium/calcium exchanger membrane region" evidence="6">
    <location>
        <begin position="2"/>
        <end position="117"/>
    </location>
</feature>
<dbReference type="Proteomes" id="UP000177947">
    <property type="component" value="Unassembled WGS sequence"/>
</dbReference>
<dbReference type="GO" id="GO:0005262">
    <property type="term" value="F:calcium channel activity"/>
    <property type="evidence" value="ECO:0007669"/>
    <property type="project" value="TreeGrafter"/>
</dbReference>
<feature type="transmembrane region" description="Helical" evidence="5">
    <location>
        <begin position="240"/>
        <end position="259"/>
    </location>
</feature>
<dbReference type="InterPro" id="IPR044880">
    <property type="entry name" value="NCX_ion-bd_dom_sf"/>
</dbReference>
<evidence type="ECO:0000256" key="2">
    <source>
        <dbReference type="ARBA" id="ARBA00022692"/>
    </source>
</evidence>
<dbReference type="InterPro" id="IPR004481">
    <property type="entry name" value="K/Na/Ca-exchanger"/>
</dbReference>
<feature type="domain" description="Sodium/calcium exchanger membrane region" evidence="6">
    <location>
        <begin position="147"/>
        <end position="283"/>
    </location>
</feature>
<evidence type="ECO:0000256" key="3">
    <source>
        <dbReference type="ARBA" id="ARBA00022989"/>
    </source>
</evidence>
<comment type="caution">
    <text evidence="7">The sequence shown here is derived from an EMBL/GenBank/DDBJ whole genome shotgun (WGS) entry which is preliminary data.</text>
</comment>
<keyword evidence="4 5" id="KW-0472">Membrane</keyword>
<dbReference type="Gene3D" id="1.20.1420.30">
    <property type="entry name" value="NCX, central ion-binding region"/>
    <property type="match status" value="1"/>
</dbReference>
<keyword evidence="3 5" id="KW-1133">Transmembrane helix</keyword>